<feature type="domain" description="DUF7822" evidence="1">
    <location>
        <begin position="15"/>
        <end position="150"/>
    </location>
</feature>
<dbReference type="AlphaFoldDB" id="A0A918NJJ5"/>
<comment type="caution">
    <text evidence="2">The sequence shown here is derived from an EMBL/GenBank/DDBJ whole genome shotgun (WGS) entry which is preliminary data.</text>
</comment>
<protein>
    <recommendedName>
        <fullName evidence="1">DUF7822 domain-containing protein</fullName>
    </recommendedName>
</protein>
<proteinExistence type="predicted"/>
<dbReference type="EMBL" id="BMXR01000015">
    <property type="protein sequence ID" value="GGX72512.1"/>
    <property type="molecule type" value="Genomic_DNA"/>
</dbReference>
<dbReference type="InterPro" id="IPR056724">
    <property type="entry name" value="DUF7822"/>
</dbReference>
<reference evidence="2" key="2">
    <citation type="submission" date="2020-09" db="EMBL/GenBank/DDBJ databases">
        <authorList>
            <person name="Sun Q."/>
            <person name="Kim S."/>
        </authorList>
    </citation>
    <scope>NUCLEOTIDE SEQUENCE</scope>
    <source>
        <strain evidence="2">KCTC 22169</strain>
    </source>
</reference>
<dbReference type="RefSeq" id="WP_189613042.1">
    <property type="nucleotide sequence ID" value="NZ_BMXR01000015.1"/>
</dbReference>
<keyword evidence="3" id="KW-1185">Reference proteome</keyword>
<name>A0A918NJJ5_9GAMM</name>
<gene>
    <name evidence="2" type="ORF">GCM10007392_44970</name>
</gene>
<dbReference type="Pfam" id="PF25135">
    <property type="entry name" value="DUF7822"/>
    <property type="match status" value="1"/>
</dbReference>
<accession>A0A918NJJ5</accession>
<sequence length="185" mass="21133">MANRAYLYSTKHTPGTPLAKDVSRRFVGLSEWPYDIPLTYGLLLSGNPRTCRSMIWDAPEDISIMADYDAGVERLKAFMRDIDVPAAHPLFEETVSFLDRAENRNPYLFMEPLEVYELMEGEPPVLNRGLCEALNNLDDRAAETVERLHQMQRDPDVPDDDVLATVYDLGFGAWSNILYWDLSEV</sequence>
<organism evidence="2 3">
    <name type="scientific">Saccharospirillum salsuginis</name>
    <dbReference type="NCBI Taxonomy" id="418750"/>
    <lineage>
        <taxon>Bacteria</taxon>
        <taxon>Pseudomonadati</taxon>
        <taxon>Pseudomonadota</taxon>
        <taxon>Gammaproteobacteria</taxon>
        <taxon>Oceanospirillales</taxon>
        <taxon>Saccharospirillaceae</taxon>
        <taxon>Saccharospirillum</taxon>
    </lineage>
</organism>
<evidence type="ECO:0000259" key="1">
    <source>
        <dbReference type="Pfam" id="PF25135"/>
    </source>
</evidence>
<evidence type="ECO:0000313" key="3">
    <source>
        <dbReference type="Proteomes" id="UP000626148"/>
    </source>
</evidence>
<dbReference type="Proteomes" id="UP000626148">
    <property type="component" value="Unassembled WGS sequence"/>
</dbReference>
<evidence type="ECO:0000313" key="2">
    <source>
        <dbReference type="EMBL" id="GGX72512.1"/>
    </source>
</evidence>
<reference evidence="2" key="1">
    <citation type="journal article" date="2014" name="Int. J. Syst. Evol. Microbiol.">
        <title>Complete genome sequence of Corynebacterium casei LMG S-19264T (=DSM 44701T), isolated from a smear-ripened cheese.</title>
        <authorList>
            <consortium name="US DOE Joint Genome Institute (JGI-PGF)"/>
            <person name="Walter F."/>
            <person name="Albersmeier A."/>
            <person name="Kalinowski J."/>
            <person name="Ruckert C."/>
        </authorList>
    </citation>
    <scope>NUCLEOTIDE SEQUENCE</scope>
    <source>
        <strain evidence="2">KCTC 22169</strain>
    </source>
</reference>